<dbReference type="InterPro" id="IPR005055">
    <property type="entry name" value="A10/PebIII"/>
</dbReference>
<dbReference type="Gene3D" id="1.10.2080.10">
    <property type="entry name" value="Insect odorant-binding protein A10/Ejaculatory bulb-specific protein 3"/>
    <property type="match status" value="1"/>
</dbReference>
<accession>A0A162S9W9</accession>
<dbReference type="InterPro" id="IPR036682">
    <property type="entry name" value="OS_D_A10/PebIII_sf"/>
</dbReference>
<organism evidence="2">
    <name type="scientific">Triatoma brasiliensis</name>
    <name type="common">Blood-sucking bug</name>
    <dbReference type="NCBI Taxonomy" id="65344"/>
    <lineage>
        <taxon>Eukaryota</taxon>
        <taxon>Metazoa</taxon>
        <taxon>Ecdysozoa</taxon>
        <taxon>Arthropoda</taxon>
        <taxon>Hexapoda</taxon>
        <taxon>Insecta</taxon>
        <taxon>Pterygota</taxon>
        <taxon>Neoptera</taxon>
        <taxon>Paraneoptera</taxon>
        <taxon>Hemiptera</taxon>
        <taxon>Heteroptera</taxon>
        <taxon>Panheteroptera</taxon>
        <taxon>Cimicomorpha</taxon>
        <taxon>Reduviidae</taxon>
        <taxon>Triatominae</taxon>
        <taxon>Triatoma</taxon>
    </lineage>
</organism>
<dbReference type="SUPFAM" id="SSF100910">
    <property type="entry name" value="Chemosensory protein Csp2"/>
    <property type="match status" value="1"/>
</dbReference>
<protein>
    <submittedName>
        <fullName evidence="2">Putative chemosensory protein</fullName>
    </submittedName>
</protein>
<feature type="chain" id="PRO_5007839343" evidence="1">
    <location>
        <begin position="19"/>
        <end position="131"/>
    </location>
</feature>
<dbReference type="PANTHER" id="PTHR11257">
    <property type="entry name" value="CHEMOSENSORY PROTEIN-RELATED"/>
    <property type="match status" value="1"/>
</dbReference>
<dbReference type="PANTHER" id="PTHR11257:SF12">
    <property type="entry name" value="EJACULATORY BULB-SPECIFIC PROTEIN 3-RELATED"/>
    <property type="match status" value="1"/>
</dbReference>
<sequence length="131" mass="15120">MKCTVVFFIVATFGAVICDEGTYTTKFDNIDLDEILKNERIYEKYLLCLKDEGKCTPDGRDLKDSLSDALQSGCEKCSEKQKAGTQKVLRFVLEKKPNDYLALEKIYDPNRIYRIKYKDEAEKLGLKFPNK</sequence>
<evidence type="ECO:0000313" key="2">
    <source>
        <dbReference type="EMBL" id="SAJ59014.1"/>
    </source>
</evidence>
<dbReference type="Pfam" id="PF03392">
    <property type="entry name" value="OS-D"/>
    <property type="match status" value="1"/>
</dbReference>
<name>A0A162S9W9_TRIBS</name>
<dbReference type="EMBL" id="LT555329">
    <property type="protein sequence ID" value="SAJ59014.1"/>
    <property type="molecule type" value="mRNA"/>
</dbReference>
<keyword evidence="1" id="KW-0732">Signal</keyword>
<reference evidence="2" key="1">
    <citation type="submission" date="2016-03" db="EMBL/GenBank/DDBJ databases">
        <title>Under expression of chemosensory genes in domiciliary bugs of the Chagas disease vector Triatoma brasiliensis.</title>
        <authorList>
            <person name="Marchant A."/>
            <person name="Mougel F."/>
            <person name="Jacquin-Joly E."/>
            <person name="Costa J."/>
            <person name="Almeida C.E."/>
            <person name="Harry M."/>
        </authorList>
    </citation>
    <scope>NUCLEOTIDE SEQUENCE</scope>
    <source>
        <tissue evidence="2">Head antenna rostrum</tissue>
    </source>
</reference>
<proteinExistence type="evidence at transcript level"/>
<gene>
    <name evidence="2" type="primary">TbraCSP14</name>
</gene>
<feature type="signal peptide" evidence="1">
    <location>
        <begin position="1"/>
        <end position="18"/>
    </location>
</feature>
<evidence type="ECO:0000256" key="1">
    <source>
        <dbReference type="SAM" id="SignalP"/>
    </source>
</evidence>
<dbReference type="AlphaFoldDB" id="A0A162S9W9"/>